<organism evidence="7 8">
    <name type="scientific">Aedes albopictus</name>
    <name type="common">Asian tiger mosquito</name>
    <name type="synonym">Stegomyia albopicta</name>
    <dbReference type="NCBI Taxonomy" id="7160"/>
    <lineage>
        <taxon>Eukaryota</taxon>
        <taxon>Metazoa</taxon>
        <taxon>Ecdysozoa</taxon>
        <taxon>Arthropoda</taxon>
        <taxon>Hexapoda</taxon>
        <taxon>Insecta</taxon>
        <taxon>Pterygota</taxon>
        <taxon>Neoptera</taxon>
        <taxon>Endopterygota</taxon>
        <taxon>Diptera</taxon>
        <taxon>Nematocera</taxon>
        <taxon>Culicoidea</taxon>
        <taxon>Culicidae</taxon>
        <taxon>Culicinae</taxon>
        <taxon>Aedini</taxon>
        <taxon>Aedes</taxon>
        <taxon>Stegomyia</taxon>
    </lineage>
</organism>
<evidence type="ECO:0000256" key="4">
    <source>
        <dbReference type="PROSITE-ProRule" id="PRU00146"/>
    </source>
</evidence>
<evidence type="ECO:0000256" key="3">
    <source>
        <dbReference type="ARBA" id="ARBA00022833"/>
    </source>
</evidence>
<evidence type="ECO:0000259" key="6">
    <source>
        <dbReference type="PROSITE" id="PS50016"/>
    </source>
</evidence>
<dbReference type="SUPFAM" id="SSF57903">
    <property type="entry name" value="FYVE/PHD zinc finger"/>
    <property type="match status" value="1"/>
</dbReference>
<dbReference type="Gene3D" id="3.10.10.10">
    <property type="entry name" value="HIV Type 1 Reverse Transcriptase, subunit A, domain 1"/>
    <property type="match status" value="1"/>
</dbReference>
<dbReference type="GeneID" id="134285455"/>
<dbReference type="InterPro" id="IPR001965">
    <property type="entry name" value="Znf_PHD"/>
</dbReference>
<dbReference type="Pfam" id="PF00628">
    <property type="entry name" value="PHD"/>
    <property type="match status" value="1"/>
</dbReference>
<dbReference type="RefSeq" id="XP_062702178.1">
    <property type="nucleotide sequence ID" value="XM_062846194.1"/>
</dbReference>
<dbReference type="Pfam" id="PF03564">
    <property type="entry name" value="DUF1759"/>
    <property type="match status" value="1"/>
</dbReference>
<dbReference type="EnsemblMetazoa" id="AALFPA23_008658.R11729">
    <property type="protein sequence ID" value="AALFPA23_008658.P11729"/>
    <property type="gene ID" value="AALFPA23_008658"/>
</dbReference>
<feature type="region of interest" description="Disordered" evidence="5">
    <location>
        <begin position="1"/>
        <end position="34"/>
    </location>
</feature>
<dbReference type="SMART" id="SM00249">
    <property type="entry name" value="PHD"/>
    <property type="match status" value="1"/>
</dbReference>
<evidence type="ECO:0000256" key="1">
    <source>
        <dbReference type="ARBA" id="ARBA00022723"/>
    </source>
</evidence>
<reference evidence="7" key="2">
    <citation type="submission" date="2025-05" db="UniProtKB">
        <authorList>
            <consortium name="EnsemblMetazoa"/>
        </authorList>
    </citation>
    <scope>IDENTIFICATION</scope>
    <source>
        <strain evidence="7">Foshan</strain>
    </source>
</reference>
<reference evidence="8" key="1">
    <citation type="journal article" date="2015" name="Proc. Natl. Acad. Sci. U.S.A.">
        <title>Genome sequence of the Asian Tiger mosquito, Aedes albopictus, reveals insights into its biology, genetics, and evolution.</title>
        <authorList>
            <person name="Chen X.G."/>
            <person name="Jiang X."/>
            <person name="Gu J."/>
            <person name="Xu M."/>
            <person name="Wu Y."/>
            <person name="Deng Y."/>
            <person name="Zhang C."/>
            <person name="Bonizzoni M."/>
            <person name="Dermauw W."/>
            <person name="Vontas J."/>
            <person name="Armbruster P."/>
            <person name="Huang X."/>
            <person name="Yang Y."/>
            <person name="Zhang H."/>
            <person name="He W."/>
            <person name="Peng H."/>
            <person name="Liu Y."/>
            <person name="Wu K."/>
            <person name="Chen J."/>
            <person name="Lirakis M."/>
            <person name="Topalis P."/>
            <person name="Van Leeuwen T."/>
            <person name="Hall A.B."/>
            <person name="Jiang X."/>
            <person name="Thorpe C."/>
            <person name="Mueller R.L."/>
            <person name="Sun C."/>
            <person name="Waterhouse R.M."/>
            <person name="Yan G."/>
            <person name="Tu Z.J."/>
            <person name="Fang X."/>
            <person name="James A.A."/>
        </authorList>
    </citation>
    <scope>NUCLEOTIDE SEQUENCE [LARGE SCALE GENOMIC DNA]</scope>
    <source>
        <strain evidence="8">Foshan</strain>
    </source>
</reference>
<dbReference type="Gene3D" id="3.30.40.10">
    <property type="entry name" value="Zinc/RING finger domain, C3HC4 (zinc finger)"/>
    <property type="match status" value="1"/>
</dbReference>
<keyword evidence="2 4" id="KW-0863">Zinc-finger</keyword>
<dbReference type="InterPro" id="IPR043502">
    <property type="entry name" value="DNA/RNA_pol_sf"/>
</dbReference>
<evidence type="ECO:0000256" key="5">
    <source>
        <dbReference type="SAM" id="MobiDB-lite"/>
    </source>
</evidence>
<dbReference type="EnsemblMetazoa" id="AALFPA23_008658.R11727">
    <property type="protein sequence ID" value="AALFPA23_008658.P11727"/>
    <property type="gene ID" value="AALFPA23_008658"/>
</dbReference>
<protein>
    <recommendedName>
        <fullName evidence="6">PHD-type domain-containing protein</fullName>
    </recommendedName>
</protein>
<accession>A0ABM1YFB9</accession>
<evidence type="ECO:0000313" key="8">
    <source>
        <dbReference type="Proteomes" id="UP000069940"/>
    </source>
</evidence>
<dbReference type="PANTHER" id="PTHR47331">
    <property type="entry name" value="PHD-TYPE DOMAIN-CONTAINING PROTEIN"/>
    <property type="match status" value="1"/>
</dbReference>
<feature type="region of interest" description="Disordered" evidence="5">
    <location>
        <begin position="578"/>
        <end position="599"/>
    </location>
</feature>
<feature type="region of interest" description="Disordered" evidence="5">
    <location>
        <begin position="272"/>
        <end position="294"/>
    </location>
</feature>
<dbReference type="InterPro" id="IPR019787">
    <property type="entry name" value="Znf_PHD-finger"/>
</dbReference>
<dbReference type="InterPro" id="IPR005312">
    <property type="entry name" value="DUF1759"/>
</dbReference>
<evidence type="ECO:0000313" key="7">
    <source>
        <dbReference type="EnsemblMetazoa" id="AALFPA23_008658.P11729"/>
    </source>
</evidence>
<feature type="compositionally biased region" description="Basic and acidic residues" evidence="5">
    <location>
        <begin position="1"/>
        <end position="31"/>
    </location>
</feature>
<keyword evidence="3" id="KW-0862">Zinc</keyword>
<dbReference type="RefSeq" id="XP_062702177.1">
    <property type="nucleotide sequence ID" value="XM_062846193.1"/>
</dbReference>
<dbReference type="SUPFAM" id="SSF56672">
    <property type="entry name" value="DNA/RNA polymerases"/>
    <property type="match status" value="1"/>
</dbReference>
<sequence length="1135" mass="127891">MSGRKSGKDGKSGSKGVRSKDKQPEVVEKNSDGNIVVVVTEEAKDPDGVQKDDDQVPEQDCTFCQEADNDEMVQCDRCDRWIHFACVGVTEEIANRSWSCPKCVAAAGVQLPSSSTTNRLATGLSTGREQQKSTATKEIVPKYTLGTGTRTGRREWCNTVSEPVGNTMPTRGGTRRGKTDASMTSSSSRRSLLQLQLQRLEEEQEYEKQQAEKHRAYMDRKYELLEQMHSQTGSECSRSQDRVRQWVNDTNNIRVEDALDPRVAEVFAPQRHSTQNYSGQAQVGSASPANGSCRYQNRDVEQNVRCDFRREQPVRQSSAAGSVEEPYGQLSRQPRRTFREADFYSRNQEEDFEPCSFSRQQLAARQGISKNLPKFSDKFEEWPIFMSMFNSTTSMCGFTNEENLIRLQKSLEGKAYETARSLLMHPSNVPAIMRTLKMRFGQPEAVVHSLIQKVNALPAIREDRLEMLVEFAVNVQNFCATVDAYQLEDYMYNVSLLHQLVNKLPPTLKLDWARHRQNVQRVNLATFGNWVYSLAEAASTVVIPADINETKQIRNDGRGNKKPNAYVNAHSETISEFCENPQPAESNSDQKESSHASVSKLSTQTSETCVVCKGGCKNASKCKQFLELSRECRWAIVRELKLCRSCLRRHKGGCDTKACGRDGCTYKHHELLHKDHNIQQIPGKGAQEPSTLQDSGTNVLTHDCNTHQAKSNAVLFRYLPVVLSGPRGSINTYAFLDEGSHLSLIDQELADQLMLKGSTVPLCLRWTGGTQRCERDSRSVTLEISGTSKTAKNFQLSGVRTVEDLLLPHQTLNVKEMGNHYPHLKGLPVDSYHNVRPRILIGMKHVQVSLVLKSREGNVGEPVAVKTRLGWTVCGGENTEGDDVGNLVHYTFHVCACERTTDDELHQNVKKHFALESLGISKPEKLLLSSADQRAQDLLKQLTVYDGRQYTTGLLWRHDNIRLPDNYSMALRRLHCLQRRLDKDPELAETLHGMIADYVSKGYARVLSEDELNQQFPRVWYLPVFPVVNPNKPGKVRLVWDCAACSFGVSLNSALLKGPDQLCSLLSILLQFRENKVGLTGDIREMFHQVRIHDEDQHCQRFLWCNKKGDIVVYAMQVMTFGACCSPSCAQYVKN</sequence>
<dbReference type="InterPro" id="IPR013083">
    <property type="entry name" value="Znf_RING/FYVE/PHD"/>
</dbReference>
<feature type="region of interest" description="Disordered" evidence="5">
    <location>
        <begin position="311"/>
        <end position="332"/>
    </location>
</feature>
<proteinExistence type="predicted"/>
<keyword evidence="8" id="KW-1185">Reference proteome</keyword>
<name>A0ABM1YFB9_AEDAL</name>
<dbReference type="InterPro" id="IPR043128">
    <property type="entry name" value="Rev_trsase/Diguanyl_cyclase"/>
</dbReference>
<dbReference type="Proteomes" id="UP000069940">
    <property type="component" value="Unassembled WGS sequence"/>
</dbReference>
<evidence type="ECO:0000256" key="2">
    <source>
        <dbReference type="ARBA" id="ARBA00022771"/>
    </source>
</evidence>
<dbReference type="PROSITE" id="PS50016">
    <property type="entry name" value="ZF_PHD_2"/>
    <property type="match status" value="1"/>
</dbReference>
<dbReference type="Gene3D" id="3.30.70.270">
    <property type="match status" value="1"/>
</dbReference>
<dbReference type="EnsemblMetazoa" id="AALFPA23_008658.R11728">
    <property type="protein sequence ID" value="AALFPA23_008658.P11728"/>
    <property type="gene ID" value="AALFPA23_008658"/>
</dbReference>
<feature type="domain" description="PHD-type" evidence="6">
    <location>
        <begin position="58"/>
        <end position="106"/>
    </location>
</feature>
<dbReference type="RefSeq" id="XP_062702176.1">
    <property type="nucleotide sequence ID" value="XM_062846192.1"/>
</dbReference>
<feature type="region of interest" description="Disordered" evidence="5">
    <location>
        <begin position="159"/>
        <end position="190"/>
    </location>
</feature>
<dbReference type="InterPro" id="IPR011011">
    <property type="entry name" value="Znf_FYVE_PHD"/>
</dbReference>
<keyword evidence="1" id="KW-0479">Metal-binding</keyword>
<dbReference type="PANTHER" id="PTHR47331:SF5">
    <property type="entry name" value="RIBONUCLEASE H"/>
    <property type="match status" value="1"/>
</dbReference>